<feature type="compositionally biased region" description="Polar residues" evidence="1">
    <location>
        <begin position="290"/>
        <end position="301"/>
    </location>
</feature>
<organism evidence="2 3">
    <name type="scientific">Parelaphostrongylus tenuis</name>
    <name type="common">Meningeal worm</name>
    <dbReference type="NCBI Taxonomy" id="148309"/>
    <lineage>
        <taxon>Eukaryota</taxon>
        <taxon>Metazoa</taxon>
        <taxon>Ecdysozoa</taxon>
        <taxon>Nematoda</taxon>
        <taxon>Chromadorea</taxon>
        <taxon>Rhabditida</taxon>
        <taxon>Rhabditina</taxon>
        <taxon>Rhabditomorpha</taxon>
        <taxon>Strongyloidea</taxon>
        <taxon>Metastrongylidae</taxon>
        <taxon>Parelaphostrongylus</taxon>
    </lineage>
</organism>
<proteinExistence type="predicted"/>
<feature type="region of interest" description="Disordered" evidence="1">
    <location>
        <begin position="1"/>
        <end position="55"/>
    </location>
</feature>
<evidence type="ECO:0000313" key="2">
    <source>
        <dbReference type="EMBL" id="KAJ1361155.1"/>
    </source>
</evidence>
<feature type="region of interest" description="Disordered" evidence="1">
    <location>
        <begin position="287"/>
        <end position="323"/>
    </location>
</feature>
<name>A0AAD5MMA5_PARTN</name>
<sequence>MVACSRSKKVQHGSPTSERRSNRNRRHATAERDCHSDNGGRRINSATRDVQTSEKSVSRRFFNREGSCYLRAMAYSNTSGPYVEAENILPPIVNTGRDSIFIDKEQTVKLLVLIISLIHCTSHLYIIISPQTESISIYSSPRSTVTRHTCFYQKRVSACPWTRSGISDATSEIQMRELRRNVASRLVSVPYEHLVNQHSTFDPNRVLIPATQVLLLETTGQGTFSMVKRVYCYQRNGVRIKVALKILREIFPVHLLGSSRRTLTYIAASRNTVTQRLKDAQVATGVNRWRNATPTRSATLDDSNRRPATLRRPRSQCPYESREAQRDYYAINDSRRIDSAARDAQTFEESVFRRASTKKEYRHVLELDPESQTRDFKDSDKEAST</sequence>
<protein>
    <submittedName>
        <fullName evidence="2">Uncharacterized protein</fullName>
    </submittedName>
</protein>
<keyword evidence="3" id="KW-1185">Reference proteome</keyword>
<gene>
    <name evidence="2" type="ORF">KIN20_020347</name>
</gene>
<feature type="compositionally biased region" description="Polar residues" evidence="1">
    <location>
        <begin position="44"/>
        <end position="55"/>
    </location>
</feature>
<comment type="caution">
    <text evidence="2">The sequence shown here is derived from an EMBL/GenBank/DDBJ whole genome shotgun (WGS) entry which is preliminary data.</text>
</comment>
<reference evidence="2" key="1">
    <citation type="submission" date="2021-06" db="EMBL/GenBank/DDBJ databases">
        <title>Parelaphostrongylus tenuis whole genome reference sequence.</title>
        <authorList>
            <person name="Garwood T.J."/>
            <person name="Larsen P.A."/>
            <person name="Fountain-Jones N.M."/>
            <person name="Garbe J.R."/>
            <person name="Macchietto M.G."/>
            <person name="Kania S.A."/>
            <person name="Gerhold R.W."/>
            <person name="Richards J.E."/>
            <person name="Wolf T.M."/>
        </authorList>
    </citation>
    <scope>NUCLEOTIDE SEQUENCE</scope>
    <source>
        <strain evidence="2">MNPRO001-30</strain>
        <tissue evidence="2">Meninges</tissue>
    </source>
</reference>
<evidence type="ECO:0000313" key="3">
    <source>
        <dbReference type="Proteomes" id="UP001196413"/>
    </source>
</evidence>
<dbReference type="AlphaFoldDB" id="A0AAD5MMA5"/>
<feature type="compositionally biased region" description="Basic residues" evidence="1">
    <location>
        <begin position="1"/>
        <end position="11"/>
    </location>
</feature>
<dbReference type="Proteomes" id="UP001196413">
    <property type="component" value="Unassembled WGS sequence"/>
</dbReference>
<feature type="compositionally biased region" description="Basic and acidic residues" evidence="1">
    <location>
        <begin position="28"/>
        <end position="40"/>
    </location>
</feature>
<accession>A0AAD5MMA5</accession>
<evidence type="ECO:0000256" key="1">
    <source>
        <dbReference type="SAM" id="MobiDB-lite"/>
    </source>
</evidence>
<feature type="region of interest" description="Disordered" evidence="1">
    <location>
        <begin position="363"/>
        <end position="385"/>
    </location>
</feature>
<dbReference type="EMBL" id="JAHQIW010004125">
    <property type="protein sequence ID" value="KAJ1361155.1"/>
    <property type="molecule type" value="Genomic_DNA"/>
</dbReference>